<evidence type="ECO:0000313" key="15">
    <source>
        <dbReference type="EMBL" id="CAI9115889.1"/>
    </source>
</evidence>
<dbReference type="PROSITE" id="PS00086">
    <property type="entry name" value="CYTOCHROME_P450"/>
    <property type="match status" value="1"/>
</dbReference>
<evidence type="ECO:0000256" key="9">
    <source>
        <dbReference type="ARBA" id="ARBA00023033"/>
    </source>
</evidence>
<dbReference type="InterPro" id="IPR036396">
    <property type="entry name" value="Cyt_P450_sf"/>
</dbReference>
<dbReference type="SUPFAM" id="SSF48264">
    <property type="entry name" value="Cytochrome P450"/>
    <property type="match status" value="1"/>
</dbReference>
<evidence type="ECO:0000313" key="16">
    <source>
        <dbReference type="Proteomes" id="UP001161247"/>
    </source>
</evidence>
<protein>
    <submittedName>
        <fullName evidence="15">OLC1v1016903C1</fullName>
    </submittedName>
</protein>
<dbReference type="PANTHER" id="PTHR47947:SF20">
    <property type="entry name" value="CYTOCHROME P450 FAMILY PROTEIN"/>
    <property type="match status" value="1"/>
</dbReference>
<dbReference type="GO" id="GO:0005506">
    <property type="term" value="F:iron ion binding"/>
    <property type="evidence" value="ECO:0007669"/>
    <property type="project" value="InterPro"/>
</dbReference>
<dbReference type="FunFam" id="1.10.630.10:FF:000026">
    <property type="entry name" value="Cytochrome P450 82C4"/>
    <property type="match status" value="1"/>
</dbReference>
<dbReference type="Gene3D" id="1.10.246.200">
    <property type="entry name" value="WPP domain"/>
    <property type="match status" value="1"/>
</dbReference>
<dbReference type="PRINTS" id="PR00385">
    <property type="entry name" value="P450"/>
</dbReference>
<keyword evidence="13" id="KW-0812">Transmembrane</keyword>
<evidence type="ECO:0000256" key="10">
    <source>
        <dbReference type="ARBA" id="ARBA00023242"/>
    </source>
</evidence>
<organism evidence="15 16">
    <name type="scientific">Oldenlandia corymbosa var. corymbosa</name>
    <dbReference type="NCBI Taxonomy" id="529605"/>
    <lineage>
        <taxon>Eukaryota</taxon>
        <taxon>Viridiplantae</taxon>
        <taxon>Streptophyta</taxon>
        <taxon>Embryophyta</taxon>
        <taxon>Tracheophyta</taxon>
        <taxon>Spermatophyta</taxon>
        <taxon>Magnoliopsida</taxon>
        <taxon>eudicotyledons</taxon>
        <taxon>Gunneridae</taxon>
        <taxon>Pentapetalae</taxon>
        <taxon>asterids</taxon>
        <taxon>lamiids</taxon>
        <taxon>Gentianales</taxon>
        <taxon>Rubiaceae</taxon>
        <taxon>Rubioideae</taxon>
        <taxon>Spermacoceae</taxon>
        <taxon>Hedyotis-Oldenlandia complex</taxon>
        <taxon>Oldenlandia</taxon>
    </lineage>
</organism>
<dbReference type="PANTHER" id="PTHR47947">
    <property type="entry name" value="CYTOCHROME P450 82C3-RELATED"/>
    <property type="match status" value="1"/>
</dbReference>
<name>A0AAV1E880_OLDCO</name>
<feature type="compositionally biased region" description="Polar residues" evidence="12">
    <location>
        <begin position="508"/>
        <end position="520"/>
    </location>
</feature>
<feature type="region of interest" description="Disordered" evidence="12">
    <location>
        <begin position="508"/>
        <end position="573"/>
    </location>
</feature>
<evidence type="ECO:0000256" key="3">
    <source>
        <dbReference type="ARBA" id="ARBA00004496"/>
    </source>
</evidence>
<dbReference type="GO" id="GO:0005737">
    <property type="term" value="C:cytoplasm"/>
    <property type="evidence" value="ECO:0007669"/>
    <property type="project" value="UniProtKB-SubCell"/>
</dbReference>
<sequence>MAVDLQFLNKVFLFLISYILLRSISLFFRKPKNVPPSPKGLPFIGHFHILKRPLMHRTLLKLSQEYGDVVLLKLGVRKMVVISSPEAVEECFTKNNDIVFANRDETIAGKLLFYDNGIIGLSSYGDNWRNLRRIAAIEMLNQNRLAMFTSIRQEEISLMNREIYEEWVESDVKKPVKVNLRSKLSDLTLNIMMRMIAGKRYYGKNVAQKEEAKQFQQVLKEMVSFRGDLNLEDYFPIFRFTDFRGLKKKMVIVMTKVDRLLQNIVDEHRKRKIESNTTQKKTFIDTLLSAQDTEPEFLTDRTIKALTLSLLGAGTETTSTTLEWAISLLLNHPEAMKKAITEIQKVVGEDRLLEETDLPKLNYLDNVVSETLRLYPVQPLLLPHRSSEDCEISGYHIPKDTVLVANMWKIQRDPELWDEPEKFKPERFDGGAGGEGFSFKMLPFGVGRRACPGTNLARRVIGLTLGSLIQSFEFEKLVAEEPVNMTESSGFTLSKETPLEAFFFSQTETNKQTAEPSSPLLTPKGKTKNMAEEAAMDHHQTTSQEATVETPVKSEVTSAEETDVVSSEDKKTAGTGNVSFSIWPPTQRTRDAIIARLVQTLSSTSVLSKRYGVVPQGHAEAEAKRIEDEAFTAANPATTSADDDGIEILQTYSKEISRRMIDFVKSRSGSAAPAAADAAPASNEETGPAAGVKEEGKEDEGPAQE</sequence>
<feature type="transmembrane region" description="Helical" evidence="13">
    <location>
        <begin position="7"/>
        <end position="28"/>
    </location>
</feature>
<keyword evidence="5 11" id="KW-0349">Heme</keyword>
<evidence type="ECO:0000256" key="11">
    <source>
        <dbReference type="PIRSR" id="PIRSR602401-1"/>
    </source>
</evidence>
<dbReference type="Proteomes" id="UP001161247">
    <property type="component" value="Chromosome 8"/>
</dbReference>
<feature type="compositionally biased region" description="Low complexity" evidence="12">
    <location>
        <begin position="671"/>
        <end position="681"/>
    </location>
</feature>
<keyword evidence="13" id="KW-1133">Transmembrane helix</keyword>
<dbReference type="GO" id="GO:0005634">
    <property type="term" value="C:nucleus"/>
    <property type="evidence" value="ECO:0007669"/>
    <property type="project" value="UniProtKB-SubCell"/>
</dbReference>
<dbReference type="EMBL" id="OX459125">
    <property type="protein sequence ID" value="CAI9115889.1"/>
    <property type="molecule type" value="Genomic_DNA"/>
</dbReference>
<proteinExistence type="predicted"/>
<keyword evidence="4" id="KW-0963">Cytoplasm</keyword>
<evidence type="ECO:0000256" key="1">
    <source>
        <dbReference type="ARBA" id="ARBA00001971"/>
    </source>
</evidence>
<evidence type="ECO:0000256" key="4">
    <source>
        <dbReference type="ARBA" id="ARBA00022490"/>
    </source>
</evidence>
<evidence type="ECO:0000256" key="6">
    <source>
        <dbReference type="ARBA" id="ARBA00022723"/>
    </source>
</evidence>
<dbReference type="AlphaFoldDB" id="A0AAV1E880"/>
<dbReference type="Pfam" id="PF00067">
    <property type="entry name" value="p450"/>
    <property type="match status" value="1"/>
</dbReference>
<keyword evidence="16" id="KW-1185">Reference proteome</keyword>
<evidence type="ECO:0000256" key="8">
    <source>
        <dbReference type="ARBA" id="ARBA00023004"/>
    </source>
</evidence>
<keyword evidence="9" id="KW-0503">Monooxygenase</keyword>
<feature type="domain" description="WPP" evidence="14">
    <location>
        <begin position="579"/>
        <end position="671"/>
    </location>
</feature>
<feature type="compositionally biased region" description="Basic and acidic residues" evidence="12">
    <location>
        <begin position="529"/>
        <end position="540"/>
    </location>
</feature>
<evidence type="ECO:0000256" key="13">
    <source>
        <dbReference type="SAM" id="Phobius"/>
    </source>
</evidence>
<dbReference type="PRINTS" id="PR00463">
    <property type="entry name" value="EP450I"/>
</dbReference>
<dbReference type="InterPro" id="IPR017972">
    <property type="entry name" value="Cyt_P450_CS"/>
</dbReference>
<feature type="binding site" description="axial binding residue" evidence="11">
    <location>
        <position position="451"/>
    </location>
    <ligand>
        <name>heme</name>
        <dbReference type="ChEBI" id="CHEBI:30413"/>
    </ligand>
    <ligandPart>
        <name>Fe</name>
        <dbReference type="ChEBI" id="CHEBI:18248"/>
    </ligandPart>
</feature>
<evidence type="ECO:0000256" key="5">
    <source>
        <dbReference type="ARBA" id="ARBA00022617"/>
    </source>
</evidence>
<keyword evidence="10" id="KW-0539">Nucleus</keyword>
<keyword evidence="8 11" id="KW-0408">Iron</keyword>
<comment type="subcellular location">
    <subcellularLocation>
        <location evidence="3">Cytoplasm</location>
    </subcellularLocation>
    <subcellularLocation>
        <location evidence="2">Nucleus</location>
    </subcellularLocation>
</comment>
<comment type="cofactor">
    <cofactor evidence="1 11">
        <name>heme</name>
        <dbReference type="ChEBI" id="CHEBI:30413"/>
    </cofactor>
</comment>
<dbReference type="InterPro" id="IPR025265">
    <property type="entry name" value="WPP_dom"/>
</dbReference>
<evidence type="ECO:0000256" key="7">
    <source>
        <dbReference type="ARBA" id="ARBA00023002"/>
    </source>
</evidence>
<gene>
    <name evidence="15" type="ORF">OLC1_LOCUS22324</name>
</gene>
<evidence type="ECO:0000256" key="12">
    <source>
        <dbReference type="SAM" id="MobiDB-lite"/>
    </source>
</evidence>
<dbReference type="InterPro" id="IPR038214">
    <property type="entry name" value="WPP_sf"/>
</dbReference>
<dbReference type="GO" id="GO:0016705">
    <property type="term" value="F:oxidoreductase activity, acting on paired donors, with incorporation or reduction of molecular oxygen"/>
    <property type="evidence" value="ECO:0007669"/>
    <property type="project" value="InterPro"/>
</dbReference>
<dbReference type="GO" id="GO:0004497">
    <property type="term" value="F:monooxygenase activity"/>
    <property type="evidence" value="ECO:0007669"/>
    <property type="project" value="UniProtKB-KW"/>
</dbReference>
<dbReference type="CDD" id="cd20653">
    <property type="entry name" value="CYP81"/>
    <property type="match status" value="1"/>
</dbReference>
<accession>A0AAV1E880</accession>
<feature type="region of interest" description="Disordered" evidence="12">
    <location>
        <begin position="667"/>
        <end position="705"/>
    </location>
</feature>
<keyword evidence="13" id="KW-0472">Membrane</keyword>
<dbReference type="Pfam" id="PF13943">
    <property type="entry name" value="WPP"/>
    <property type="match status" value="1"/>
</dbReference>
<evidence type="ECO:0000256" key="2">
    <source>
        <dbReference type="ARBA" id="ARBA00004123"/>
    </source>
</evidence>
<dbReference type="Gene3D" id="1.10.630.10">
    <property type="entry name" value="Cytochrome P450"/>
    <property type="match status" value="1"/>
</dbReference>
<keyword evidence="6 11" id="KW-0479">Metal-binding</keyword>
<feature type="compositionally biased region" description="Basic and acidic residues" evidence="12">
    <location>
        <begin position="692"/>
        <end position="705"/>
    </location>
</feature>
<dbReference type="InterPro" id="IPR001128">
    <property type="entry name" value="Cyt_P450"/>
</dbReference>
<dbReference type="InterPro" id="IPR050651">
    <property type="entry name" value="Plant_Cytochrome_P450_Monoox"/>
</dbReference>
<reference evidence="15" key="1">
    <citation type="submission" date="2023-03" db="EMBL/GenBank/DDBJ databases">
        <authorList>
            <person name="Julca I."/>
        </authorList>
    </citation>
    <scope>NUCLEOTIDE SEQUENCE</scope>
</reference>
<dbReference type="GO" id="GO:0020037">
    <property type="term" value="F:heme binding"/>
    <property type="evidence" value="ECO:0007669"/>
    <property type="project" value="InterPro"/>
</dbReference>
<evidence type="ECO:0000259" key="14">
    <source>
        <dbReference type="Pfam" id="PF13943"/>
    </source>
</evidence>
<dbReference type="InterPro" id="IPR002401">
    <property type="entry name" value="Cyt_P450_E_grp-I"/>
</dbReference>
<keyword evidence="7" id="KW-0560">Oxidoreductase</keyword>